<dbReference type="InterPro" id="IPR013216">
    <property type="entry name" value="Methyltransf_11"/>
</dbReference>
<dbReference type="PROSITE" id="PS00092">
    <property type="entry name" value="N6_MTASE"/>
    <property type="match status" value="1"/>
</dbReference>
<evidence type="ECO:0000313" key="3">
    <source>
        <dbReference type="EMBL" id="TPF76716.1"/>
    </source>
</evidence>
<dbReference type="SUPFAM" id="SSF53335">
    <property type="entry name" value="S-adenosyl-L-methionine-dependent methyltransferases"/>
    <property type="match status" value="1"/>
</dbReference>
<organism evidence="3 4">
    <name type="scientific">Brucella gallinifaecis</name>
    <dbReference type="NCBI Taxonomy" id="215590"/>
    <lineage>
        <taxon>Bacteria</taxon>
        <taxon>Pseudomonadati</taxon>
        <taxon>Pseudomonadota</taxon>
        <taxon>Alphaproteobacteria</taxon>
        <taxon>Hyphomicrobiales</taxon>
        <taxon>Brucellaceae</taxon>
        <taxon>Brucella/Ochrobactrum group</taxon>
        <taxon>Brucella</taxon>
    </lineage>
</organism>
<proteinExistence type="predicted"/>
<reference evidence="3 4" key="1">
    <citation type="journal article" date="2003" name="Int. J. Syst. Evol. Microbiol.">
        <title>Towards a standardized format for the description of a novel species (of an established genus): Ochrobactrum gallinifaecis sp. nov.</title>
        <authorList>
            <person name="Kampfer P."/>
            <person name="Buczolits S."/>
            <person name="Albrecht A."/>
            <person name="Busse H.J."/>
            <person name="Stackebrandt E."/>
        </authorList>
    </citation>
    <scope>NUCLEOTIDE SEQUENCE [LARGE SCALE GENOMIC DNA]</scope>
    <source>
        <strain evidence="3 4">ISO 196</strain>
    </source>
</reference>
<dbReference type="GO" id="GO:0008757">
    <property type="term" value="F:S-adenosylmethionine-dependent methyltransferase activity"/>
    <property type="evidence" value="ECO:0007669"/>
    <property type="project" value="InterPro"/>
</dbReference>
<comment type="caution">
    <text evidence="3">The sequence shown here is derived from an EMBL/GenBank/DDBJ whole genome shotgun (WGS) entry which is preliminary data.</text>
</comment>
<dbReference type="GO" id="GO:0003676">
    <property type="term" value="F:nucleic acid binding"/>
    <property type="evidence" value="ECO:0007669"/>
    <property type="project" value="InterPro"/>
</dbReference>
<name>A0A502BU67_9HYPH</name>
<dbReference type="InterPro" id="IPR002052">
    <property type="entry name" value="DNA_methylase_N6_adenine_CS"/>
</dbReference>
<gene>
    <name evidence="3" type="ORF">FHY56_04275</name>
</gene>
<dbReference type="Pfam" id="PF08241">
    <property type="entry name" value="Methyltransf_11"/>
    <property type="match status" value="1"/>
</dbReference>
<dbReference type="CDD" id="cd02440">
    <property type="entry name" value="AdoMet_MTases"/>
    <property type="match status" value="1"/>
</dbReference>
<dbReference type="Proteomes" id="UP000315388">
    <property type="component" value="Unassembled WGS sequence"/>
</dbReference>
<dbReference type="AlphaFoldDB" id="A0A502BU67"/>
<evidence type="ECO:0000259" key="1">
    <source>
        <dbReference type="Pfam" id="PF08241"/>
    </source>
</evidence>
<dbReference type="GO" id="GO:0032259">
    <property type="term" value="P:methylation"/>
    <property type="evidence" value="ECO:0007669"/>
    <property type="project" value="InterPro"/>
</dbReference>
<feature type="domain" description="DUF4942" evidence="2">
    <location>
        <begin position="66"/>
        <end position="249"/>
    </location>
</feature>
<dbReference type="Pfam" id="PF13708">
    <property type="entry name" value="DUF4942"/>
    <property type="match status" value="1"/>
</dbReference>
<dbReference type="RefSeq" id="WP_140903928.1">
    <property type="nucleotide sequence ID" value="NZ_JBHTMD010000020.1"/>
</dbReference>
<dbReference type="InterPro" id="IPR029063">
    <property type="entry name" value="SAM-dependent_MTases_sf"/>
</dbReference>
<protein>
    <submittedName>
        <fullName evidence="3">DUF4942 domain-containing protein</fullName>
    </submittedName>
</protein>
<dbReference type="PRINTS" id="PR00507">
    <property type="entry name" value="N12N6MTFRASE"/>
</dbReference>
<dbReference type="OrthoDB" id="270332at2"/>
<feature type="domain" description="Methyltransferase type 11" evidence="1">
    <location>
        <begin position="298"/>
        <end position="383"/>
    </location>
</feature>
<sequence length="428" mass="47577">MNEISLGRRLSDVVAEYEHKKAAIPDVLETFNKAGTALKMACSIAGTHGRENINTGHVHSSTMEQNLLKSSWFFVYDKLQISYLASANDKRRFEQSMASPPEFTIDNLRATFGDYLLDPRGNILRGLAEVFCELDQAYKSHDKVKIGVKGLPKRVILSNVGGYGSYGRDRLINLLNALAAYQGKALVEYDELKPVDNYYSYVKGHSVGEVKIEGRGVSVRKFMNGNAHVIFDEQALRDINMALAEYYGDVLPDVSEDKPEKRQESTAVAKDLQYYPTPQAVVDRVVGAIYGLEGQRILEPSCGCGRFMDALRSAGADVVGCEIDPVRVSMCQAKGHRVMRMNFLETVPKPEFDRVIMNPPFYGTHYAKHVNHALRFLKPGGTLTAILPVTARYDHGLLDGRWDDLPVGSFRESGTNINTTILTMRAAA</sequence>
<accession>A0A502BU67</accession>
<keyword evidence="4" id="KW-1185">Reference proteome</keyword>
<evidence type="ECO:0000313" key="4">
    <source>
        <dbReference type="Proteomes" id="UP000315388"/>
    </source>
</evidence>
<evidence type="ECO:0000259" key="2">
    <source>
        <dbReference type="Pfam" id="PF13708"/>
    </source>
</evidence>
<dbReference type="InterPro" id="IPR031339">
    <property type="entry name" value="DUF4942"/>
</dbReference>
<dbReference type="EMBL" id="VEWJ01000002">
    <property type="protein sequence ID" value="TPF76716.1"/>
    <property type="molecule type" value="Genomic_DNA"/>
</dbReference>
<dbReference type="Gene3D" id="3.40.50.150">
    <property type="entry name" value="Vaccinia Virus protein VP39"/>
    <property type="match status" value="1"/>
</dbReference>